<evidence type="ECO:0000313" key="3">
    <source>
        <dbReference type="Proteomes" id="UP000502706"/>
    </source>
</evidence>
<reference evidence="2 3" key="1">
    <citation type="submission" date="2019-10" db="EMBL/GenBank/DDBJ databases">
        <title>Rubrobacter sp nov SCSIO 52915 isolated from a deep-sea sediment in the South China Sea.</title>
        <authorList>
            <person name="Chen R.W."/>
        </authorList>
    </citation>
    <scope>NUCLEOTIDE SEQUENCE [LARGE SCALE GENOMIC DNA]</scope>
    <source>
        <strain evidence="2 3">SCSIO 52915</strain>
    </source>
</reference>
<dbReference type="SUPFAM" id="SSF56281">
    <property type="entry name" value="Metallo-hydrolase/oxidoreductase"/>
    <property type="match status" value="1"/>
</dbReference>
<dbReference type="KEGG" id="rmar:GBA65_04865"/>
<organism evidence="2 3">
    <name type="scientific">Rubrobacter marinus</name>
    <dbReference type="NCBI Taxonomy" id="2653852"/>
    <lineage>
        <taxon>Bacteria</taxon>
        <taxon>Bacillati</taxon>
        <taxon>Actinomycetota</taxon>
        <taxon>Rubrobacteria</taxon>
        <taxon>Rubrobacterales</taxon>
        <taxon>Rubrobacteraceae</taxon>
        <taxon>Rubrobacter</taxon>
    </lineage>
</organism>
<dbReference type="Pfam" id="PF19583">
    <property type="entry name" value="ODP"/>
    <property type="match status" value="1"/>
</dbReference>
<keyword evidence="2" id="KW-0378">Hydrolase</keyword>
<dbReference type="CDD" id="cd07709">
    <property type="entry name" value="flavodiiron_proteins_MBL-fold"/>
    <property type="match status" value="1"/>
</dbReference>
<dbReference type="Proteomes" id="UP000502706">
    <property type="component" value="Chromosome"/>
</dbReference>
<dbReference type="InterPro" id="IPR045761">
    <property type="entry name" value="ODP_dom"/>
</dbReference>
<proteinExistence type="predicted"/>
<dbReference type="GO" id="GO:0016787">
    <property type="term" value="F:hydrolase activity"/>
    <property type="evidence" value="ECO:0007669"/>
    <property type="project" value="UniProtKB-KW"/>
</dbReference>
<keyword evidence="3" id="KW-1185">Reference proteome</keyword>
<sequence length="252" mass="28095">MRGARRRIGMARVDEVAKGIYRISTLEAESEFQFNQFLIDDERPVLIHTGMFPMYESVRAAVAEVLDPARLAYVVCPHFEADECGGMGRFVEEAPAAVLACGEAGAMLNLTQWDYSGPVQGFRDGDVVDLGEHKLRFLETPHVHHWDSMMVFEETTGSLFPADLYAQPGDQPPVVRENLGREVCGFYQEIGIFAAEGPVRRVVNRIEGLNPSWVHPMHGGSLPGDVVPAYTRALREEEFAFDGRIFGRRIPG</sequence>
<dbReference type="PANTHER" id="PTHR43717:SF1">
    <property type="entry name" value="ANAEROBIC NITRIC OXIDE REDUCTASE FLAVORUBREDOXIN"/>
    <property type="match status" value="1"/>
</dbReference>
<gene>
    <name evidence="2" type="ORF">GBA65_04865</name>
</gene>
<dbReference type="InterPro" id="IPR001279">
    <property type="entry name" value="Metallo-B-lactamas"/>
</dbReference>
<dbReference type="PANTHER" id="PTHR43717">
    <property type="entry name" value="ANAEROBIC NITRIC OXIDE REDUCTASE FLAVORUBREDOXIN"/>
    <property type="match status" value="1"/>
</dbReference>
<dbReference type="AlphaFoldDB" id="A0A6G8PU50"/>
<dbReference type="Gene3D" id="3.60.15.10">
    <property type="entry name" value="Ribonuclease Z/Hydroxyacylglutathione hydrolase-like"/>
    <property type="match status" value="1"/>
</dbReference>
<dbReference type="SMART" id="SM00849">
    <property type="entry name" value="Lactamase_B"/>
    <property type="match status" value="1"/>
</dbReference>
<dbReference type="InterPro" id="IPR036866">
    <property type="entry name" value="RibonucZ/Hydroxyglut_hydro"/>
</dbReference>
<name>A0A6G8PU50_9ACTN</name>
<evidence type="ECO:0000313" key="2">
    <source>
        <dbReference type="EMBL" id="QIN77960.1"/>
    </source>
</evidence>
<dbReference type="EMBL" id="CP045121">
    <property type="protein sequence ID" value="QIN77960.1"/>
    <property type="molecule type" value="Genomic_DNA"/>
</dbReference>
<feature type="domain" description="Metallo-beta-lactamase" evidence="1">
    <location>
        <begin position="33"/>
        <end position="218"/>
    </location>
</feature>
<evidence type="ECO:0000259" key="1">
    <source>
        <dbReference type="SMART" id="SM00849"/>
    </source>
</evidence>
<protein>
    <submittedName>
        <fullName evidence="2">MBL fold metallo-hydrolase</fullName>
    </submittedName>
</protein>
<accession>A0A6G8PU50</accession>